<dbReference type="STRING" id="515622.bpr_I1111"/>
<dbReference type="KEGG" id="bpb:bpr_I1111"/>
<dbReference type="InterPro" id="IPR000888">
    <property type="entry name" value="RmlC-like"/>
</dbReference>
<feature type="active site" description="Proton donor" evidence="1">
    <location>
        <position position="132"/>
    </location>
</feature>
<dbReference type="GO" id="GO:0000271">
    <property type="term" value="P:polysaccharide biosynthetic process"/>
    <property type="evidence" value="ECO:0007669"/>
    <property type="project" value="TreeGrafter"/>
</dbReference>
<dbReference type="eggNOG" id="COG1898">
    <property type="taxonomic scope" value="Bacteria"/>
</dbReference>
<dbReference type="InterPro" id="IPR014710">
    <property type="entry name" value="RmlC-like_jellyroll"/>
</dbReference>
<dbReference type="SUPFAM" id="SSF51182">
    <property type="entry name" value="RmlC-like cupins"/>
    <property type="match status" value="1"/>
</dbReference>
<dbReference type="EC" id="5.1.3.13" evidence="2"/>
<protein>
    <submittedName>
        <fullName evidence="2">dTDP-4-dehydrorhamnose 3,5-epimerase RfbC1</fullName>
        <ecNumber evidence="2">5.1.3.13</ecNumber>
    </submittedName>
</protein>
<dbReference type="GO" id="GO:0008830">
    <property type="term" value="F:dTDP-4-dehydrorhamnose 3,5-epimerase activity"/>
    <property type="evidence" value="ECO:0007669"/>
    <property type="project" value="UniProtKB-EC"/>
</dbReference>
<keyword evidence="2" id="KW-0413">Isomerase</keyword>
<dbReference type="InterPro" id="IPR011051">
    <property type="entry name" value="RmlC_Cupin_sf"/>
</dbReference>
<reference evidence="2 3" key="1">
    <citation type="journal article" date="2010" name="PLoS ONE">
        <title>The glycobiome of the rumen bacterium Butyrivibrio proteoclasticus B316(T) highlights adaptation to a polysaccharide-rich environment.</title>
        <authorList>
            <person name="Kelly W.J."/>
            <person name="Leahy S.C."/>
            <person name="Altermann E."/>
            <person name="Yeoman C.J."/>
            <person name="Dunne J.C."/>
            <person name="Kong Z."/>
            <person name="Pacheco D.M."/>
            <person name="Li D."/>
            <person name="Noel S.J."/>
            <person name="Moon C.D."/>
            <person name="Cookson A.L."/>
            <person name="Attwood G.T."/>
        </authorList>
    </citation>
    <scope>NUCLEOTIDE SEQUENCE [LARGE SCALE GENOMIC DNA]</scope>
    <source>
        <strain evidence="3">ATCC 51982 / DSM 14932 / B316</strain>
    </source>
</reference>
<dbReference type="GO" id="GO:0005829">
    <property type="term" value="C:cytosol"/>
    <property type="evidence" value="ECO:0007669"/>
    <property type="project" value="TreeGrafter"/>
</dbReference>
<evidence type="ECO:0000313" key="2">
    <source>
        <dbReference type="EMBL" id="ADL33851.1"/>
    </source>
</evidence>
<dbReference type="Gene3D" id="2.60.120.10">
    <property type="entry name" value="Jelly Rolls"/>
    <property type="match status" value="1"/>
</dbReference>
<gene>
    <name evidence="2" type="primary">rfbC1</name>
    <name evidence="2" type="ordered locus">bpr_I1111</name>
</gene>
<dbReference type="PANTHER" id="PTHR21047">
    <property type="entry name" value="DTDP-6-DEOXY-D-GLUCOSE-3,5 EPIMERASE"/>
    <property type="match status" value="1"/>
</dbReference>
<keyword evidence="3" id="KW-1185">Reference proteome</keyword>
<proteinExistence type="predicted"/>
<name>E0S226_BUTPB</name>
<accession>E0S226</accession>
<dbReference type="RefSeq" id="WP_013280507.1">
    <property type="nucleotide sequence ID" value="NC_014387.1"/>
</dbReference>
<dbReference type="GO" id="GO:0019305">
    <property type="term" value="P:dTDP-rhamnose biosynthetic process"/>
    <property type="evidence" value="ECO:0007669"/>
    <property type="project" value="TreeGrafter"/>
</dbReference>
<dbReference type="CDD" id="cd00438">
    <property type="entry name" value="cupin_RmlC"/>
    <property type="match status" value="1"/>
</dbReference>
<organism evidence="2 3">
    <name type="scientific">Butyrivibrio proteoclasticus (strain ATCC 51982 / DSM 14932 / B316)</name>
    <name type="common">Clostridium proteoclasticum</name>
    <dbReference type="NCBI Taxonomy" id="515622"/>
    <lineage>
        <taxon>Bacteria</taxon>
        <taxon>Bacillati</taxon>
        <taxon>Bacillota</taxon>
        <taxon>Clostridia</taxon>
        <taxon>Lachnospirales</taxon>
        <taxon>Lachnospiraceae</taxon>
        <taxon>Butyrivibrio</taxon>
    </lineage>
</organism>
<feature type="active site" description="Proton acceptor" evidence="1">
    <location>
        <position position="62"/>
    </location>
</feature>
<dbReference type="HOGENOM" id="CLU_090940_1_0_9"/>
<dbReference type="PANTHER" id="PTHR21047:SF2">
    <property type="entry name" value="THYMIDINE DIPHOSPHO-4-KETO-RHAMNOSE 3,5-EPIMERASE"/>
    <property type="match status" value="1"/>
</dbReference>
<dbReference type="Pfam" id="PF00908">
    <property type="entry name" value="dTDP_sugar_isom"/>
    <property type="match status" value="1"/>
</dbReference>
<evidence type="ECO:0000313" key="3">
    <source>
        <dbReference type="Proteomes" id="UP000001299"/>
    </source>
</evidence>
<dbReference type="EMBL" id="CP001810">
    <property type="protein sequence ID" value="ADL33851.1"/>
    <property type="molecule type" value="Genomic_DNA"/>
</dbReference>
<dbReference type="AlphaFoldDB" id="E0S226"/>
<evidence type="ECO:0000256" key="1">
    <source>
        <dbReference type="PIRSR" id="PIRSR600888-1"/>
    </source>
</evidence>
<sequence length="176" mass="20336">MIYEKLLVEGCYLFKRNIPKDERGYFSRIADVNEIKKTGLNAEFVQISASRNYKKGTLRGMHMQIGTSAEEKYISCVEGEVYDVCLDLRKTSPTYLKYCSAVLSEENGYAIYIPKGCAHGFVSLRDNSQLIYFMTNEHDKQAERGYLWSDPAFSIDWPILPEVISDRDNNWPLYEV</sequence>
<dbReference type="Proteomes" id="UP000001299">
    <property type="component" value="Chromosome 1"/>
</dbReference>